<dbReference type="Gene3D" id="3.40.50.150">
    <property type="entry name" value="Vaccinia Virus protein VP39"/>
    <property type="match status" value="1"/>
</dbReference>
<comment type="subcellular location">
    <subcellularLocation>
        <location evidence="10">Mitochondrion matrix</location>
    </subcellularLocation>
    <subcellularLocation>
        <location evidence="10">Nucleus</location>
    </subcellularLocation>
    <subcellularLocation>
        <location evidence="10">Cytoplasm</location>
    </subcellularLocation>
    <text evidence="10">Predominantly in the mitochondria and in the nucleus.</text>
</comment>
<dbReference type="Proteomes" id="UP000054408">
    <property type="component" value="Unassembled WGS sequence"/>
</dbReference>
<comment type="similarity">
    <text evidence="1">Belongs to the class I-like SAM-binding methyltransferase superfamily. TRM5/TYW2 family.</text>
</comment>
<feature type="region of interest" description="Disordered" evidence="11">
    <location>
        <begin position="62"/>
        <end position="84"/>
    </location>
</feature>
<dbReference type="InterPro" id="IPR030382">
    <property type="entry name" value="MeTrfase_TRM5/TYW2"/>
</dbReference>
<feature type="binding site" evidence="10">
    <location>
        <begin position="305"/>
        <end position="306"/>
    </location>
    <ligand>
        <name>S-adenosyl-L-methionine</name>
        <dbReference type="ChEBI" id="CHEBI:59789"/>
    </ligand>
</feature>
<dbReference type="PANTHER" id="PTHR23245:SF36">
    <property type="entry name" value="TRNA (GUANINE(37)-N1)-METHYLTRANSFERASE"/>
    <property type="match status" value="1"/>
</dbReference>
<evidence type="ECO:0000256" key="1">
    <source>
        <dbReference type="ARBA" id="ARBA00009775"/>
    </source>
</evidence>
<feature type="region of interest" description="Disordered" evidence="11">
    <location>
        <begin position="415"/>
        <end position="450"/>
    </location>
</feature>
<comment type="function">
    <text evidence="10">Specifically methylates the N1 position of guanosine-37 in various cytoplasmic and mitochondrial tRNAs. Methylation is not dependent on the nature of the nucleoside 5' of the target nucleoside. This is the first step in the biosynthesis of wybutosine (yW), a modified base adjacent to the anticodon of tRNAs and required for accurate decoding.</text>
</comment>
<dbReference type="Pfam" id="PF25133">
    <property type="entry name" value="TYW2_N_2"/>
    <property type="match status" value="1"/>
</dbReference>
<evidence type="ECO:0000256" key="11">
    <source>
        <dbReference type="SAM" id="MobiDB-lite"/>
    </source>
</evidence>
<evidence type="ECO:0000256" key="10">
    <source>
        <dbReference type="HAMAP-Rule" id="MF_03152"/>
    </source>
</evidence>
<feature type="binding site" evidence="10">
    <location>
        <position position="326"/>
    </location>
    <ligand>
        <name>S-adenosyl-L-methionine</name>
        <dbReference type="ChEBI" id="CHEBI:59789"/>
    </ligand>
</feature>
<keyword evidence="7 10" id="KW-0496">Mitochondrion</keyword>
<proteinExistence type="inferred from homology"/>
<dbReference type="AlphaFoldDB" id="A0A0L0D5X4"/>
<feature type="binding site" evidence="10">
    <location>
        <begin position="277"/>
        <end position="278"/>
    </location>
    <ligand>
        <name>S-adenosyl-L-methionine</name>
        <dbReference type="ChEBI" id="CHEBI:59789"/>
    </ligand>
</feature>
<reference evidence="13 14" key="1">
    <citation type="submission" date="2010-05" db="EMBL/GenBank/DDBJ databases">
        <title>The Genome Sequence of Thecamonas trahens ATCC 50062.</title>
        <authorList>
            <consortium name="The Broad Institute Genome Sequencing Platform"/>
            <person name="Russ C."/>
            <person name="Cuomo C."/>
            <person name="Shea T."/>
            <person name="Young S.K."/>
            <person name="Zeng Q."/>
            <person name="Koehrsen M."/>
            <person name="Haas B."/>
            <person name="Borodovsky M."/>
            <person name="Guigo R."/>
            <person name="Alvarado L."/>
            <person name="Berlin A."/>
            <person name="Bochicchio J."/>
            <person name="Borenstein D."/>
            <person name="Chapman S."/>
            <person name="Chen Z."/>
            <person name="Freedman E."/>
            <person name="Gellesch M."/>
            <person name="Goldberg J."/>
            <person name="Griggs A."/>
            <person name="Gujja S."/>
            <person name="Heilman E."/>
            <person name="Heiman D."/>
            <person name="Hepburn T."/>
            <person name="Howarth C."/>
            <person name="Jen D."/>
            <person name="Larson L."/>
            <person name="Mehta T."/>
            <person name="Park D."/>
            <person name="Pearson M."/>
            <person name="Roberts A."/>
            <person name="Saif S."/>
            <person name="Shenoy N."/>
            <person name="Sisk P."/>
            <person name="Stolte C."/>
            <person name="Sykes S."/>
            <person name="Thomson T."/>
            <person name="Walk T."/>
            <person name="White J."/>
            <person name="Yandava C."/>
            <person name="Burger G."/>
            <person name="Gray M.W."/>
            <person name="Holland P.W.H."/>
            <person name="King N."/>
            <person name="Lang F.B.F."/>
            <person name="Roger A.J."/>
            <person name="Ruiz-Trillo I."/>
            <person name="Lander E."/>
            <person name="Nusbaum C."/>
        </authorList>
    </citation>
    <scope>NUCLEOTIDE SEQUENCE [LARGE SCALE GENOMIC DNA]</scope>
    <source>
        <strain evidence="13 14">ATCC 50062</strain>
    </source>
</reference>
<keyword evidence="8 10" id="KW-0539">Nucleus</keyword>
<dbReference type="PANTHER" id="PTHR23245">
    <property type="entry name" value="TRNA METHYLTRANSFERASE"/>
    <property type="match status" value="1"/>
</dbReference>
<evidence type="ECO:0000259" key="12">
    <source>
        <dbReference type="PROSITE" id="PS51684"/>
    </source>
</evidence>
<keyword evidence="14" id="KW-1185">Reference proteome</keyword>
<dbReference type="HAMAP" id="MF_03152">
    <property type="entry name" value="TRM5"/>
    <property type="match status" value="1"/>
</dbReference>
<feature type="binding site" evidence="10">
    <location>
        <position position="239"/>
    </location>
    <ligand>
        <name>S-adenosyl-L-methionine</name>
        <dbReference type="ChEBI" id="CHEBI:59789"/>
    </ligand>
</feature>
<evidence type="ECO:0000256" key="2">
    <source>
        <dbReference type="ARBA" id="ARBA00022490"/>
    </source>
</evidence>
<comment type="catalytic activity">
    <reaction evidence="9 10">
        <text>guanosine(37) in tRNA + S-adenosyl-L-methionine = N(1)-methylguanosine(37) in tRNA + S-adenosyl-L-homocysteine + H(+)</text>
        <dbReference type="Rhea" id="RHEA:36899"/>
        <dbReference type="Rhea" id="RHEA-COMP:10145"/>
        <dbReference type="Rhea" id="RHEA-COMP:10147"/>
        <dbReference type="ChEBI" id="CHEBI:15378"/>
        <dbReference type="ChEBI" id="CHEBI:57856"/>
        <dbReference type="ChEBI" id="CHEBI:59789"/>
        <dbReference type="ChEBI" id="CHEBI:73542"/>
        <dbReference type="ChEBI" id="CHEBI:74269"/>
        <dbReference type="EC" id="2.1.1.228"/>
    </reaction>
</comment>
<accession>A0A0L0D5X4</accession>
<dbReference type="STRING" id="461836.A0A0L0D5X4"/>
<gene>
    <name evidence="13" type="ORF">AMSG_04014</name>
</gene>
<dbReference type="GO" id="GO:0070901">
    <property type="term" value="P:mitochondrial tRNA methylation"/>
    <property type="evidence" value="ECO:0007669"/>
    <property type="project" value="UniProtKB-ARBA"/>
</dbReference>
<dbReference type="Gene3D" id="3.30.300.110">
    <property type="entry name" value="Met-10+ protein-like domains"/>
    <property type="match status" value="1"/>
</dbReference>
<dbReference type="FunFam" id="3.30.300.110:FF:000001">
    <property type="entry name" value="tRNA (guanine(37)-N1)-methyltransferase"/>
    <property type="match status" value="1"/>
</dbReference>
<dbReference type="OrthoDB" id="408788at2759"/>
<comment type="similarity">
    <text evidence="10">Belongs to the TRM5 / TYW2 family.</text>
</comment>
<evidence type="ECO:0000256" key="7">
    <source>
        <dbReference type="ARBA" id="ARBA00023128"/>
    </source>
</evidence>
<keyword evidence="3 10" id="KW-0489">Methyltransferase</keyword>
<dbReference type="GO" id="GO:0005634">
    <property type="term" value="C:nucleus"/>
    <property type="evidence" value="ECO:0007669"/>
    <property type="project" value="UniProtKB-SubCell"/>
</dbReference>
<evidence type="ECO:0000313" key="14">
    <source>
        <dbReference type="Proteomes" id="UP000054408"/>
    </source>
</evidence>
<keyword evidence="6 10" id="KW-0819">tRNA processing</keyword>
<dbReference type="GO" id="GO:0052906">
    <property type="term" value="F:tRNA (guanine(37)-N1)-methyltransferase activity"/>
    <property type="evidence" value="ECO:0007669"/>
    <property type="project" value="UniProtKB-UniRule"/>
</dbReference>
<dbReference type="EMBL" id="GL349448">
    <property type="protein sequence ID" value="KNC47787.1"/>
    <property type="molecule type" value="Genomic_DNA"/>
</dbReference>
<dbReference type="SUPFAM" id="SSF53335">
    <property type="entry name" value="S-adenosyl-L-methionine-dependent methyltransferases"/>
    <property type="match status" value="1"/>
</dbReference>
<dbReference type="GO" id="GO:0002939">
    <property type="term" value="P:tRNA N1-guanine methylation"/>
    <property type="evidence" value="ECO:0007669"/>
    <property type="project" value="TreeGrafter"/>
</dbReference>
<dbReference type="InterPro" id="IPR025792">
    <property type="entry name" value="tRNA_Gua_MeTrfase_euk"/>
</dbReference>
<dbReference type="eggNOG" id="KOG2078">
    <property type="taxonomic scope" value="Eukaryota"/>
</dbReference>
<dbReference type="RefSeq" id="XP_013759265.1">
    <property type="nucleotide sequence ID" value="XM_013903811.1"/>
</dbReference>
<evidence type="ECO:0000256" key="3">
    <source>
        <dbReference type="ARBA" id="ARBA00022603"/>
    </source>
</evidence>
<evidence type="ECO:0000313" key="13">
    <source>
        <dbReference type="EMBL" id="KNC47787.1"/>
    </source>
</evidence>
<evidence type="ECO:0000256" key="9">
    <source>
        <dbReference type="ARBA" id="ARBA00047783"/>
    </source>
</evidence>
<evidence type="ECO:0000256" key="5">
    <source>
        <dbReference type="ARBA" id="ARBA00022691"/>
    </source>
</evidence>
<sequence length="450" mass="48648">MAATGSAGMAGLGLAAVRKQLSQTLEVTALRLPVRLCNKFRMALADYSLVLPRTRVIIDDDQSVTGRRFPSPQPGEDDSDESAAGKTKLLLLAPEIDLTLAQLPEAARALVAEHKLERVPWKVVKGYELMTVQEVLDQVLPEGLVRQSAFSTIGHIAHMNLRTEVLPYKKLIGDVILDKNTHLRTVVNKVDTIDNTYRNFAMEVIAGEPNTVATVRESGCTFTFDFAKVYWNSRLATEHERLVSVFSPSDVIADMFAGVGPFALPAAKMGATVYANDLNPASAEALAANAKANHVDKKIHVSNADGRDFIRDLIARRVPFTQVAMNLPAIAPEFLDVFIHAFPRDAYPVLPRVHCYCFSTAADTSADVLARVTGVLTSAPLDYSISVVRSVAPHKDMMRISFSLPPDTVYAPAIADTSATRKRPAADLDDEAAGESSPAKKAKGLGGADA</sequence>
<comment type="subunit">
    <text evidence="10">Monomer.</text>
</comment>
<dbReference type="PROSITE" id="PS51684">
    <property type="entry name" value="SAM_MT_TRM5_TYW2"/>
    <property type="match status" value="1"/>
</dbReference>
<dbReference type="InterPro" id="IPR029063">
    <property type="entry name" value="SAM-dependent_MTases_sf"/>
</dbReference>
<keyword evidence="5 10" id="KW-0949">S-adenosyl-L-methionine</keyword>
<evidence type="ECO:0000256" key="8">
    <source>
        <dbReference type="ARBA" id="ARBA00023242"/>
    </source>
</evidence>
<dbReference type="Pfam" id="PF02475">
    <property type="entry name" value="TRM5-TYW2_MTfase"/>
    <property type="match status" value="1"/>
</dbReference>
<evidence type="ECO:0000256" key="4">
    <source>
        <dbReference type="ARBA" id="ARBA00022679"/>
    </source>
</evidence>
<protein>
    <recommendedName>
        <fullName evidence="10">tRNA (guanine(37)-N1)-methyltransferase</fullName>
        <ecNumber evidence="10">2.1.1.228</ecNumber>
    </recommendedName>
    <alternativeName>
        <fullName evidence="10">M1G-methyltransferase</fullName>
    </alternativeName>
    <alternativeName>
        <fullName evidence="10">tRNA [GM37] methyltransferase</fullName>
    </alternativeName>
    <alternativeName>
        <fullName evidence="10">tRNA methyltransferase 5 homolog</fullName>
    </alternativeName>
</protein>
<dbReference type="OMA" id="VGSHSQF"/>
<feature type="domain" description="SAM-dependent methyltransferase TRM5/TYW2-type" evidence="12">
    <location>
        <begin position="150"/>
        <end position="406"/>
    </location>
</feature>
<dbReference type="InterPro" id="IPR056744">
    <property type="entry name" value="TRM5/TYW2-like_N"/>
</dbReference>
<name>A0A0L0D5X4_THETB</name>
<dbReference type="EC" id="2.1.1.228" evidence="10"/>
<dbReference type="GO" id="GO:0005759">
    <property type="term" value="C:mitochondrial matrix"/>
    <property type="evidence" value="ECO:0007669"/>
    <property type="project" value="UniProtKB-SubCell"/>
</dbReference>
<dbReference type="GeneID" id="25563580"/>
<evidence type="ECO:0000256" key="6">
    <source>
        <dbReference type="ARBA" id="ARBA00022694"/>
    </source>
</evidence>
<organism evidence="13 14">
    <name type="scientific">Thecamonas trahens ATCC 50062</name>
    <dbReference type="NCBI Taxonomy" id="461836"/>
    <lineage>
        <taxon>Eukaryota</taxon>
        <taxon>Apusozoa</taxon>
        <taxon>Apusomonadida</taxon>
        <taxon>Apusomonadidae</taxon>
        <taxon>Thecamonas</taxon>
    </lineage>
</organism>
<dbReference type="InterPro" id="IPR056743">
    <property type="entry name" value="TRM5-TYW2-like_MTfase"/>
</dbReference>
<keyword evidence="4 10" id="KW-0808">Transferase</keyword>
<keyword evidence="2 10" id="KW-0963">Cytoplasm</keyword>